<comment type="caution">
    <text evidence="2">The sequence shown here is derived from an EMBL/GenBank/DDBJ whole genome shotgun (WGS) entry which is preliminary data.</text>
</comment>
<feature type="region of interest" description="Disordered" evidence="1">
    <location>
        <begin position="178"/>
        <end position="235"/>
    </location>
</feature>
<organism evidence="2 3">
    <name type="scientific">Aspergillus sclerotialis</name>
    <dbReference type="NCBI Taxonomy" id="2070753"/>
    <lineage>
        <taxon>Eukaryota</taxon>
        <taxon>Fungi</taxon>
        <taxon>Dikarya</taxon>
        <taxon>Ascomycota</taxon>
        <taxon>Pezizomycotina</taxon>
        <taxon>Eurotiomycetes</taxon>
        <taxon>Eurotiomycetidae</taxon>
        <taxon>Eurotiales</taxon>
        <taxon>Aspergillaceae</taxon>
        <taxon>Aspergillus</taxon>
        <taxon>Aspergillus subgen. Polypaecilum</taxon>
    </lineage>
</organism>
<feature type="compositionally biased region" description="Basic residues" evidence="1">
    <location>
        <begin position="215"/>
        <end position="235"/>
    </location>
</feature>
<dbReference type="AlphaFoldDB" id="A0A3A2ZV63"/>
<feature type="region of interest" description="Disordered" evidence="1">
    <location>
        <begin position="312"/>
        <end position="339"/>
    </location>
</feature>
<reference evidence="3" key="1">
    <citation type="submission" date="2017-02" db="EMBL/GenBank/DDBJ databases">
        <authorList>
            <person name="Tafer H."/>
            <person name="Lopandic K."/>
        </authorList>
    </citation>
    <scope>NUCLEOTIDE SEQUENCE [LARGE SCALE GENOMIC DNA]</scope>
    <source>
        <strain evidence="3">CBS 366.77</strain>
    </source>
</reference>
<proteinExistence type="predicted"/>
<name>A0A3A2ZV63_9EURO</name>
<feature type="compositionally biased region" description="Polar residues" evidence="1">
    <location>
        <begin position="202"/>
        <end position="213"/>
    </location>
</feature>
<dbReference type="EMBL" id="MVGC01000018">
    <property type="protein sequence ID" value="RJE26610.1"/>
    <property type="molecule type" value="Genomic_DNA"/>
</dbReference>
<evidence type="ECO:0000313" key="2">
    <source>
        <dbReference type="EMBL" id="RJE26610.1"/>
    </source>
</evidence>
<keyword evidence="3" id="KW-1185">Reference proteome</keyword>
<evidence type="ECO:0000313" key="3">
    <source>
        <dbReference type="Proteomes" id="UP000266188"/>
    </source>
</evidence>
<evidence type="ECO:0000256" key="1">
    <source>
        <dbReference type="SAM" id="MobiDB-lite"/>
    </source>
</evidence>
<gene>
    <name evidence="2" type="ORF">PHISCL_01024</name>
</gene>
<dbReference type="OrthoDB" id="4524331at2759"/>
<sequence length="584" mass="63449">MGYGDQTPGLTKGKGLTYCVKITGSQQPGDYLLGKDQSLNRCGQAYGPGYLLVNDITAEEKEIIAREGITGSDSRSWDPWWDNHLFPHTVKSIPVKDGNPETIETTMLPSQYGEYPAPGLKTFAYQNANGKRPQEGQWITIEDGLKIGKTVSRQPANADGTNLFWDDYNPNWAAGLNKRGQKADIPSTPTSPAIRQGDVPDAQNQNYGNTTIVNGHHHHHHAHHRHHHHGHYGHLRLHRQDQNQNLSSTGEVSADPYFPSIGLERRSDFLGGSFLDVNVYKQVLKCEKPWVDPCELDSADCYDEYDLTWASGSSGSSTGTGGSTTSATQSATTTTPSITSTPTAPLCYAASDPHSEGGKPWYPTISGVSGNICDYSTLPYTPTSITEAPTTTNPYPFTQTDIWGNVVECATWGVVDAGKSAVSYCSGSRSTIYTAPTPTYTYALWTTYEEIQNCNAFGGCRPVKEPPSIEAMGTDASKVCDPKYSSEMKDARVGNHEVTAPGLPSQMVFDNGVCGGPGPYWCNVTENTIPPIWSCADTNGGHKGSCYFPPLDQRRPQVGCPAGLESNIYKTLIAYCEGPWDCDS</sequence>
<accession>A0A3A2ZV63</accession>
<dbReference type="Proteomes" id="UP000266188">
    <property type="component" value="Unassembled WGS sequence"/>
</dbReference>
<protein>
    <submittedName>
        <fullName evidence="2">Uncharacterized protein</fullName>
    </submittedName>
</protein>